<reference evidence="2" key="2">
    <citation type="submission" date="2015-01" db="EMBL/GenBank/DDBJ databases">
        <title>Evolutionary Origins and Diversification of the Mycorrhizal Mutualists.</title>
        <authorList>
            <consortium name="DOE Joint Genome Institute"/>
            <consortium name="Mycorrhizal Genomics Consortium"/>
            <person name="Kohler A."/>
            <person name="Kuo A."/>
            <person name="Nagy L.G."/>
            <person name="Floudas D."/>
            <person name="Copeland A."/>
            <person name="Barry K.W."/>
            <person name="Cichocki N."/>
            <person name="Veneault-Fourrey C."/>
            <person name="LaButti K."/>
            <person name="Lindquist E.A."/>
            <person name="Lipzen A."/>
            <person name="Lundell T."/>
            <person name="Morin E."/>
            <person name="Murat C."/>
            <person name="Riley R."/>
            <person name="Ohm R."/>
            <person name="Sun H."/>
            <person name="Tunlid A."/>
            <person name="Henrissat B."/>
            <person name="Grigoriev I.V."/>
            <person name="Hibbett D.S."/>
            <person name="Martin F."/>
        </authorList>
    </citation>
    <scope>NUCLEOTIDE SEQUENCE [LARGE SCALE GENOMIC DNA]</scope>
    <source>
        <strain evidence="2">MUT 4182</strain>
    </source>
</reference>
<dbReference type="HOGENOM" id="CLU_2591533_0_0_1"/>
<proteinExistence type="predicted"/>
<keyword evidence="2" id="KW-1185">Reference proteome</keyword>
<name>A0A0C3KFH1_9AGAM</name>
<reference evidence="1 2" key="1">
    <citation type="submission" date="2014-04" db="EMBL/GenBank/DDBJ databases">
        <authorList>
            <consortium name="DOE Joint Genome Institute"/>
            <person name="Kuo A."/>
            <person name="Girlanda M."/>
            <person name="Perotto S."/>
            <person name="Kohler A."/>
            <person name="Nagy L.G."/>
            <person name="Floudas D."/>
            <person name="Copeland A."/>
            <person name="Barry K.W."/>
            <person name="Cichocki N."/>
            <person name="Veneault-Fourrey C."/>
            <person name="LaButti K."/>
            <person name="Lindquist E.A."/>
            <person name="Lipzen A."/>
            <person name="Lundell T."/>
            <person name="Morin E."/>
            <person name="Murat C."/>
            <person name="Sun H."/>
            <person name="Tunlid A."/>
            <person name="Henrissat B."/>
            <person name="Grigoriev I.V."/>
            <person name="Hibbett D.S."/>
            <person name="Martin F."/>
            <person name="Nordberg H.P."/>
            <person name="Cantor M.N."/>
            <person name="Hua S.X."/>
        </authorList>
    </citation>
    <scope>NUCLEOTIDE SEQUENCE [LARGE SCALE GENOMIC DNA]</scope>
    <source>
        <strain evidence="1 2">MUT 4182</strain>
    </source>
</reference>
<dbReference type="EMBL" id="KN823181">
    <property type="protein sequence ID" value="KIO20233.1"/>
    <property type="molecule type" value="Genomic_DNA"/>
</dbReference>
<accession>A0A0C3KFH1</accession>
<dbReference type="AlphaFoldDB" id="A0A0C3KFH1"/>
<dbReference type="Proteomes" id="UP000054248">
    <property type="component" value="Unassembled WGS sequence"/>
</dbReference>
<gene>
    <name evidence="1" type="ORF">M407DRAFT_139563</name>
</gene>
<evidence type="ECO:0000313" key="2">
    <source>
        <dbReference type="Proteomes" id="UP000054248"/>
    </source>
</evidence>
<organism evidence="1 2">
    <name type="scientific">Tulasnella calospora MUT 4182</name>
    <dbReference type="NCBI Taxonomy" id="1051891"/>
    <lineage>
        <taxon>Eukaryota</taxon>
        <taxon>Fungi</taxon>
        <taxon>Dikarya</taxon>
        <taxon>Basidiomycota</taxon>
        <taxon>Agaricomycotina</taxon>
        <taxon>Agaricomycetes</taxon>
        <taxon>Cantharellales</taxon>
        <taxon>Tulasnellaceae</taxon>
        <taxon>Tulasnella</taxon>
    </lineage>
</organism>
<sequence length="80" mass="8976">MWATTFDLAGHHLSLNQTYLLHLIISLRGTAFNVVAARWGHLTIRGSLDCQKTVLQWYSTSTLLILSAYRSPVSTTLRTS</sequence>
<protein>
    <submittedName>
        <fullName evidence="1">Uncharacterized protein</fullName>
    </submittedName>
</protein>
<evidence type="ECO:0000313" key="1">
    <source>
        <dbReference type="EMBL" id="KIO20233.1"/>
    </source>
</evidence>